<dbReference type="InterPro" id="IPR000182">
    <property type="entry name" value="GNAT_dom"/>
</dbReference>
<sequence>MPQSPLHLRPIHSEDREFLFRVYAGTRAEELALTDWDDTQKQAFLTQQFEAQHHHYQTHYQGARFDLILLDDQPVGRLYVARWREEIRIMDIALLPDYRNRGIGSGLLRDLLEEAAVTGKRLTIHVERYNPALRLYRRVGFEPVGETGVYLLLAVESLPDQAAEPLR</sequence>
<dbReference type="EMBL" id="SPMZ01000034">
    <property type="protein sequence ID" value="NMQ19920.1"/>
    <property type="molecule type" value="Genomic_DNA"/>
</dbReference>
<feature type="domain" description="N-acetyltransferase" evidence="1">
    <location>
        <begin position="6"/>
        <end position="159"/>
    </location>
</feature>
<proteinExistence type="predicted"/>
<gene>
    <name evidence="2" type="ORF">E4P82_12350</name>
</gene>
<dbReference type="SUPFAM" id="SSF55729">
    <property type="entry name" value="Acyl-CoA N-acyltransferases (Nat)"/>
    <property type="match status" value="1"/>
</dbReference>
<evidence type="ECO:0000313" key="2">
    <source>
        <dbReference type="EMBL" id="NMQ19920.1"/>
    </source>
</evidence>
<comment type="caution">
    <text evidence="2">The sequence shown here is derived from an EMBL/GenBank/DDBJ whole genome shotgun (WGS) entry which is preliminary data.</text>
</comment>
<dbReference type="CDD" id="cd04301">
    <property type="entry name" value="NAT_SF"/>
    <property type="match status" value="1"/>
</dbReference>
<evidence type="ECO:0000259" key="1">
    <source>
        <dbReference type="PROSITE" id="PS51186"/>
    </source>
</evidence>
<accession>A0ABX1TPT4</accession>
<dbReference type="PANTHER" id="PTHR43617">
    <property type="entry name" value="L-AMINO ACID N-ACETYLTRANSFERASE"/>
    <property type="match status" value="1"/>
</dbReference>
<dbReference type="Pfam" id="PF00583">
    <property type="entry name" value="Acetyltransf_1"/>
    <property type="match status" value="1"/>
</dbReference>
<dbReference type="PROSITE" id="PS51186">
    <property type="entry name" value="GNAT"/>
    <property type="match status" value="1"/>
</dbReference>
<dbReference type="Proteomes" id="UP000760480">
    <property type="component" value="Unassembled WGS sequence"/>
</dbReference>
<dbReference type="InterPro" id="IPR050276">
    <property type="entry name" value="MshD_Acetyltransferase"/>
</dbReference>
<dbReference type="Gene3D" id="3.40.630.30">
    <property type="match status" value="1"/>
</dbReference>
<name>A0ABX1TPT4_9GAMM</name>
<organism evidence="2 3">
    <name type="scientific">Candidatus Competibacter phosphatis</name>
    <dbReference type="NCBI Taxonomy" id="221280"/>
    <lineage>
        <taxon>Bacteria</taxon>
        <taxon>Pseudomonadati</taxon>
        <taxon>Pseudomonadota</taxon>
        <taxon>Gammaproteobacteria</taxon>
        <taxon>Candidatus Competibacteraceae</taxon>
        <taxon>Candidatus Competibacter</taxon>
    </lineage>
</organism>
<protein>
    <submittedName>
        <fullName evidence="2">N-acetyltransferase</fullName>
    </submittedName>
</protein>
<keyword evidence="3" id="KW-1185">Reference proteome</keyword>
<reference evidence="2 3" key="1">
    <citation type="submission" date="2019-03" db="EMBL/GenBank/DDBJ databases">
        <title>Metabolic reconstructions from genomes of highly enriched 'Candidatus Accumulibacter' and 'Candidatus Competibacter' bioreactor populations.</title>
        <authorList>
            <person name="Annavajhala M.K."/>
            <person name="Welles L."/>
            <person name="Abbas B."/>
            <person name="Sorokin D."/>
            <person name="Park H."/>
            <person name="Van Loosdrecht M."/>
            <person name="Chandran K."/>
        </authorList>
    </citation>
    <scope>NUCLEOTIDE SEQUENCE [LARGE SCALE GENOMIC DNA]</scope>
    <source>
        <strain evidence="2 3">SBR_G</strain>
    </source>
</reference>
<dbReference type="RefSeq" id="WP_169249185.1">
    <property type="nucleotide sequence ID" value="NZ_SPMZ01000034.1"/>
</dbReference>
<evidence type="ECO:0000313" key="3">
    <source>
        <dbReference type="Proteomes" id="UP000760480"/>
    </source>
</evidence>
<dbReference type="InterPro" id="IPR016181">
    <property type="entry name" value="Acyl_CoA_acyltransferase"/>
</dbReference>